<keyword evidence="4 6" id="KW-1133">Transmembrane helix</keyword>
<evidence type="ECO:0000256" key="5">
    <source>
        <dbReference type="ARBA" id="ARBA00023136"/>
    </source>
</evidence>
<evidence type="ECO:0000256" key="3">
    <source>
        <dbReference type="ARBA" id="ARBA00022692"/>
    </source>
</evidence>
<dbReference type="PANTHER" id="PTHR42770:SF11">
    <property type="entry name" value="INNER MEMBRANE TRANSPORT PROTEIN YBAT"/>
    <property type="match status" value="1"/>
</dbReference>
<dbReference type="EMBL" id="JANKBY010000254">
    <property type="protein sequence ID" value="MCR1824155.1"/>
    <property type="molecule type" value="Genomic_DNA"/>
</dbReference>
<protein>
    <submittedName>
        <fullName evidence="7">Amino acid permease</fullName>
    </submittedName>
</protein>
<dbReference type="Pfam" id="PF13520">
    <property type="entry name" value="AA_permease_2"/>
    <property type="match status" value="1"/>
</dbReference>
<evidence type="ECO:0000256" key="6">
    <source>
        <dbReference type="SAM" id="Phobius"/>
    </source>
</evidence>
<keyword evidence="8" id="KW-1185">Reference proteome</keyword>
<proteinExistence type="predicted"/>
<accession>A0A9X2ME35</accession>
<dbReference type="AlphaFoldDB" id="A0A9X2ME35"/>
<reference evidence="7" key="1">
    <citation type="submission" date="2022-07" db="EMBL/GenBank/DDBJ databases">
        <title>Enhanced cultured diversity of the mouse gut microbiota enables custom-made synthetic communities.</title>
        <authorList>
            <person name="Afrizal A."/>
        </authorList>
    </citation>
    <scope>NUCLEOTIDE SEQUENCE</scope>
    <source>
        <strain evidence="7">DSM 29186</strain>
    </source>
</reference>
<evidence type="ECO:0000313" key="8">
    <source>
        <dbReference type="Proteomes" id="UP001140817"/>
    </source>
</evidence>
<keyword evidence="2" id="KW-1003">Cell membrane</keyword>
<dbReference type="Gene3D" id="1.20.1740.10">
    <property type="entry name" value="Amino acid/polyamine transporter I"/>
    <property type="match status" value="1"/>
</dbReference>
<name>A0A9X2ME35_9FIRM</name>
<keyword evidence="5 6" id="KW-0472">Membrane</keyword>
<dbReference type="InterPro" id="IPR002293">
    <property type="entry name" value="AA/rel_permease1"/>
</dbReference>
<evidence type="ECO:0000256" key="4">
    <source>
        <dbReference type="ARBA" id="ARBA00022989"/>
    </source>
</evidence>
<evidence type="ECO:0000256" key="2">
    <source>
        <dbReference type="ARBA" id="ARBA00022475"/>
    </source>
</evidence>
<comment type="caution">
    <text evidence="7">The sequence shown here is derived from an EMBL/GenBank/DDBJ whole genome shotgun (WGS) entry which is preliminary data.</text>
</comment>
<evidence type="ECO:0000313" key="7">
    <source>
        <dbReference type="EMBL" id="MCR1824155.1"/>
    </source>
</evidence>
<organism evidence="7 8">
    <name type="scientific">Terrisporobacter muris</name>
    <dbReference type="NCBI Taxonomy" id="2963284"/>
    <lineage>
        <taxon>Bacteria</taxon>
        <taxon>Bacillati</taxon>
        <taxon>Bacillota</taxon>
        <taxon>Clostridia</taxon>
        <taxon>Peptostreptococcales</taxon>
        <taxon>Peptostreptococcaceae</taxon>
        <taxon>Terrisporobacter</taxon>
    </lineage>
</organism>
<dbReference type="GO" id="GO:0022857">
    <property type="term" value="F:transmembrane transporter activity"/>
    <property type="evidence" value="ECO:0007669"/>
    <property type="project" value="InterPro"/>
</dbReference>
<dbReference type="Proteomes" id="UP001140817">
    <property type="component" value="Unassembled WGS sequence"/>
</dbReference>
<feature type="transmembrane region" description="Helical" evidence="6">
    <location>
        <begin position="77"/>
        <end position="95"/>
    </location>
</feature>
<dbReference type="GO" id="GO:0005886">
    <property type="term" value="C:plasma membrane"/>
    <property type="evidence" value="ECO:0007669"/>
    <property type="project" value="UniProtKB-SubCell"/>
</dbReference>
<comment type="subcellular location">
    <subcellularLocation>
        <location evidence="1">Cell membrane</location>
        <topology evidence="1">Multi-pass membrane protein</topology>
    </subcellularLocation>
</comment>
<dbReference type="PANTHER" id="PTHR42770">
    <property type="entry name" value="AMINO ACID TRANSPORTER-RELATED"/>
    <property type="match status" value="1"/>
</dbReference>
<sequence>MLCLGIAFGRDFSTLNSCIAAPSRYLYGMAKDGVIPSSFAKIHLKYKTPYFSIIFLGIITITLIYIGDILYVASLSLFANLFYYIIGFFAFIELIKKYPDLKR</sequence>
<keyword evidence="3 6" id="KW-0812">Transmembrane</keyword>
<feature type="transmembrane region" description="Helical" evidence="6">
    <location>
        <begin position="50"/>
        <end position="71"/>
    </location>
</feature>
<evidence type="ECO:0000256" key="1">
    <source>
        <dbReference type="ARBA" id="ARBA00004651"/>
    </source>
</evidence>
<dbReference type="InterPro" id="IPR050367">
    <property type="entry name" value="APC_superfamily"/>
</dbReference>
<gene>
    <name evidence="7" type="ORF">NSA58_15315</name>
</gene>